<keyword evidence="2 3" id="KW-0460">Magnesium</keyword>
<dbReference type="Pfam" id="PF01933">
    <property type="entry name" value="CofD"/>
    <property type="match status" value="1"/>
</dbReference>
<dbReference type="AlphaFoldDB" id="A0ABD6BT05"/>
<feature type="region of interest" description="Disordered" evidence="4">
    <location>
        <begin position="341"/>
        <end position="365"/>
    </location>
</feature>
<keyword evidence="1 3" id="KW-0808">Transferase</keyword>
<feature type="compositionally biased region" description="Acidic residues" evidence="4">
    <location>
        <begin position="343"/>
        <end position="354"/>
    </location>
</feature>
<comment type="caution">
    <text evidence="5">The sequence shown here is derived from an EMBL/GenBank/DDBJ whole genome shotgun (WGS) entry which is preliminary data.</text>
</comment>
<dbReference type="Proteomes" id="UP001597139">
    <property type="component" value="Unassembled WGS sequence"/>
</dbReference>
<dbReference type="InterPro" id="IPR002882">
    <property type="entry name" value="CofD"/>
</dbReference>
<dbReference type="NCBIfam" id="TIGR01819">
    <property type="entry name" value="F420_cofD"/>
    <property type="match status" value="1"/>
</dbReference>
<dbReference type="RefSeq" id="WP_267647145.1">
    <property type="nucleotide sequence ID" value="NZ_JANHGR010000001.1"/>
</dbReference>
<comment type="catalytic activity">
    <reaction evidence="3">
        <text>(2S)-lactyl-2-diphospho-5'-guanosine + 7,8-didemethyl-8-hydroxy-5-deazariboflavin = oxidized coenzyme F420-0 + GMP + H(+)</text>
        <dbReference type="Rhea" id="RHEA:63444"/>
        <dbReference type="ChEBI" id="CHEBI:15378"/>
        <dbReference type="ChEBI" id="CHEBI:58115"/>
        <dbReference type="ChEBI" id="CHEBI:59435"/>
        <dbReference type="ChEBI" id="CHEBI:59904"/>
        <dbReference type="ChEBI" id="CHEBI:59907"/>
        <dbReference type="EC" id="2.7.8.28"/>
    </reaction>
</comment>
<protein>
    <recommendedName>
        <fullName evidence="3">2-phospho-L-lactate transferase</fullName>
        <ecNumber evidence="3">2.7.8.28</ecNumber>
    </recommendedName>
    <alternativeName>
        <fullName evidence="3">EPPG:FO PEP transferase</fullName>
    </alternativeName>
</protein>
<feature type="binding site" evidence="3">
    <location>
        <position position="49"/>
    </location>
    <ligand>
        <name>7,8-didemethyl-8-hydroxy-5-deazariboflavin</name>
        <dbReference type="ChEBI" id="CHEBI:59904"/>
    </ligand>
</feature>
<name>A0ABD6BT05_9EURY</name>
<comment type="caution">
    <text evidence="3">Lacks conserved residue(s) required for the propagation of feature annotation.</text>
</comment>
<gene>
    <name evidence="3 5" type="primary">cofD</name>
    <name evidence="5" type="ORF">ACFSAU_09355</name>
</gene>
<evidence type="ECO:0000256" key="3">
    <source>
        <dbReference type="HAMAP-Rule" id="MF_01257"/>
    </source>
</evidence>
<evidence type="ECO:0000256" key="2">
    <source>
        <dbReference type="ARBA" id="ARBA00022842"/>
    </source>
</evidence>
<dbReference type="SUPFAM" id="SSF142338">
    <property type="entry name" value="CofD-like"/>
    <property type="match status" value="1"/>
</dbReference>
<dbReference type="PANTHER" id="PTHR43007:SF1">
    <property type="entry name" value="2-PHOSPHO-L-LACTATE TRANSFERASE"/>
    <property type="match status" value="1"/>
</dbReference>
<dbReference type="Gene3D" id="3.40.50.10680">
    <property type="entry name" value="CofD-like domains"/>
    <property type="match status" value="2"/>
</dbReference>
<dbReference type="PANTHER" id="PTHR43007">
    <property type="entry name" value="2-PHOSPHO-L-LACTATE TRANSFERASE"/>
    <property type="match status" value="1"/>
</dbReference>
<dbReference type="GO" id="GO:0043743">
    <property type="term" value="F:LPPG:FO 2-phospho-L-lactate transferase activity"/>
    <property type="evidence" value="ECO:0007669"/>
    <property type="project" value="UniProtKB-EC"/>
</dbReference>
<reference evidence="5 6" key="1">
    <citation type="journal article" date="2019" name="Int. J. Syst. Evol. Microbiol.">
        <title>The Global Catalogue of Microorganisms (GCM) 10K type strain sequencing project: providing services to taxonomists for standard genome sequencing and annotation.</title>
        <authorList>
            <consortium name="The Broad Institute Genomics Platform"/>
            <consortium name="The Broad Institute Genome Sequencing Center for Infectious Disease"/>
            <person name="Wu L."/>
            <person name="Ma J."/>
        </authorList>
    </citation>
    <scope>NUCLEOTIDE SEQUENCE [LARGE SCALE GENOMIC DNA]</scope>
    <source>
        <strain evidence="5 6">CGMCC 1.12859</strain>
    </source>
</reference>
<sequence length="365" mass="38236">MVTFLAGGTGTPKLLSGDEPVFARDSVAVVGNTGDDVELGGLLVSPDLDTVLFDGGGVLDRDRWWGIDGDTHETDDELFRLADAAGLEEGPRYLPEPAQTSGREIARWRRFSGIAEFMTIGDRDRAVHITRTSLLDEGHTLTEATRTLADAFDLDIDLLPMSDDPVATIIHTPEGEMHFQEYWVANRAAPTVEDVEFRGAGEAEPTTAVREALADPVVVGPSNPVTSVGPIRALPGVDDALDATPVVAVSPFCEDEPFSGPVADLMAGVGAEPSTAGVAETYGFADAFVLDSEDATELDRPVVRTDTKIDGPADAERVARACALALAAVGASPASLGLVGVDDPTELDGDDVDTSELPAVGGGER</sequence>
<dbReference type="EC" id="2.7.8.28" evidence="3"/>
<comment type="cofactor">
    <cofactor evidence="3">
        <name>Mg(2+)</name>
        <dbReference type="ChEBI" id="CHEBI:18420"/>
    </cofactor>
</comment>
<dbReference type="HAMAP" id="MF_01257">
    <property type="entry name" value="CofD"/>
    <property type="match status" value="1"/>
</dbReference>
<keyword evidence="6" id="KW-1185">Reference proteome</keyword>
<proteinExistence type="inferred from homology"/>
<comment type="function">
    <text evidence="3">Catalyzes the transfer of the 2-phospholactate moiety from (2S)-lactyl-2-diphospho-5'-guanosine to 7,8-didemethyl-8-hydroxy-5-deazariboflavin (FO) with the formation of oxidized coenzyme F420-0 and GMP.</text>
</comment>
<dbReference type="EMBL" id="JBHUCZ010000009">
    <property type="protein sequence ID" value="MFD1567699.1"/>
    <property type="molecule type" value="Genomic_DNA"/>
</dbReference>
<organism evidence="5 6">
    <name type="scientific">Halolamina litorea</name>
    <dbReference type="NCBI Taxonomy" id="1515593"/>
    <lineage>
        <taxon>Archaea</taxon>
        <taxon>Methanobacteriati</taxon>
        <taxon>Methanobacteriota</taxon>
        <taxon>Stenosarchaea group</taxon>
        <taxon>Halobacteria</taxon>
        <taxon>Halobacteriales</taxon>
        <taxon>Haloferacaceae</taxon>
    </lineage>
</organism>
<dbReference type="InterPro" id="IPR038136">
    <property type="entry name" value="CofD-like_dom_sf"/>
</dbReference>
<accession>A0ABD6BT05</accession>
<comment type="similarity">
    <text evidence="3">Belongs to the CofD family.</text>
</comment>
<evidence type="ECO:0000256" key="4">
    <source>
        <dbReference type="SAM" id="MobiDB-lite"/>
    </source>
</evidence>
<evidence type="ECO:0000313" key="5">
    <source>
        <dbReference type="EMBL" id="MFD1567699.1"/>
    </source>
</evidence>
<dbReference type="GO" id="GO:0052645">
    <property type="term" value="P:F420-0 metabolic process"/>
    <property type="evidence" value="ECO:0007669"/>
    <property type="project" value="UniProtKB-UniRule"/>
</dbReference>
<comment type="subunit">
    <text evidence="3">Homodimer.</text>
</comment>
<evidence type="ECO:0000256" key="1">
    <source>
        <dbReference type="ARBA" id="ARBA00022679"/>
    </source>
</evidence>
<comment type="pathway">
    <text evidence="3">Cofactor biosynthesis; coenzyme F420 biosynthesis.</text>
</comment>
<evidence type="ECO:0000313" key="6">
    <source>
        <dbReference type="Proteomes" id="UP001597139"/>
    </source>
</evidence>
<dbReference type="InterPro" id="IPR010115">
    <property type="entry name" value="FbiA/CofD"/>
</dbReference>